<proteinExistence type="predicted"/>
<evidence type="ECO:0000313" key="3">
    <source>
        <dbReference type="Proteomes" id="UP000179129"/>
    </source>
</evidence>
<dbReference type="CDD" id="cd04882">
    <property type="entry name" value="ACT_Bt0572_2"/>
    <property type="match status" value="1"/>
</dbReference>
<dbReference type="STRING" id="1817867.A3F83_00355"/>
<evidence type="ECO:0000259" key="1">
    <source>
        <dbReference type="PROSITE" id="PS51671"/>
    </source>
</evidence>
<dbReference type="Gene3D" id="3.30.2130.10">
    <property type="entry name" value="VC0802-like"/>
    <property type="match status" value="1"/>
</dbReference>
<name>A0A1F5YNE0_9BACT</name>
<dbReference type="EMBL" id="MFIX01000203">
    <property type="protein sequence ID" value="OGG01710.1"/>
    <property type="molecule type" value="Genomic_DNA"/>
</dbReference>
<dbReference type="PROSITE" id="PS51671">
    <property type="entry name" value="ACT"/>
    <property type="match status" value="1"/>
</dbReference>
<reference evidence="2 3" key="1">
    <citation type="journal article" date="2016" name="Nat. Commun.">
        <title>Thousands of microbial genomes shed light on interconnected biogeochemical processes in an aquifer system.</title>
        <authorList>
            <person name="Anantharaman K."/>
            <person name="Brown C.T."/>
            <person name="Hug L.A."/>
            <person name="Sharon I."/>
            <person name="Castelle C.J."/>
            <person name="Probst A.J."/>
            <person name="Thomas B.C."/>
            <person name="Singh A."/>
            <person name="Wilkins M.J."/>
            <person name="Karaoz U."/>
            <person name="Brodie E.L."/>
            <person name="Williams K.H."/>
            <person name="Hubbard S.S."/>
            <person name="Banfield J.F."/>
        </authorList>
    </citation>
    <scope>NUCLEOTIDE SEQUENCE [LARGE SCALE GENOMIC DNA]</scope>
</reference>
<comment type="caution">
    <text evidence="2">The sequence shown here is derived from an EMBL/GenBank/DDBJ whole genome shotgun (WGS) entry which is preliminary data.</text>
</comment>
<sequence length="143" mass="15788">MRVKQLSIFLENRAGRLDEVAELLGAGGINIRALSLADTSDFGILRLIVNHPEEAFRILHEAGFTLRFTEVIAVEVPDQPGGLASVLKILRDSQLNVEYLYAFVEKRAASAIVIFRVEELDRAVGILQQKGVRLLSSEEVCGL</sequence>
<gene>
    <name evidence="2" type="ORF">A3F83_00355</name>
</gene>
<dbReference type="PANTHER" id="PTHR40099">
    <property type="entry name" value="ACETOLACTATE SYNTHASE, SMALL SUBUNIT"/>
    <property type="match status" value="1"/>
</dbReference>
<dbReference type="PANTHER" id="PTHR40099:SF1">
    <property type="entry name" value="ACETOLACTATE SYNTHASE, SMALL SUBUNIT"/>
    <property type="match status" value="1"/>
</dbReference>
<accession>A0A1F5YNE0</accession>
<dbReference type="Pfam" id="PF19571">
    <property type="entry name" value="ACT_8"/>
    <property type="match status" value="1"/>
</dbReference>
<dbReference type="InterPro" id="IPR002912">
    <property type="entry name" value="ACT_dom"/>
</dbReference>
<evidence type="ECO:0000313" key="2">
    <source>
        <dbReference type="EMBL" id="OGG01710.1"/>
    </source>
</evidence>
<feature type="domain" description="ACT" evidence="1">
    <location>
        <begin position="71"/>
        <end position="143"/>
    </location>
</feature>
<dbReference type="InterPro" id="IPR045865">
    <property type="entry name" value="ACT-like_dom_sf"/>
</dbReference>
<dbReference type="AlphaFoldDB" id="A0A1F5YNE0"/>
<organism evidence="2 3">
    <name type="scientific">Candidatus Glassbacteria bacterium RIFCSPLOWO2_12_FULL_58_11</name>
    <dbReference type="NCBI Taxonomy" id="1817867"/>
    <lineage>
        <taxon>Bacteria</taxon>
        <taxon>Candidatus Glassiibacteriota</taxon>
    </lineage>
</organism>
<dbReference type="Proteomes" id="UP000179129">
    <property type="component" value="Unassembled WGS sequence"/>
</dbReference>
<dbReference type="CDD" id="cd04908">
    <property type="entry name" value="ACT_Bt0572_1"/>
    <property type="match status" value="1"/>
</dbReference>
<dbReference type="SUPFAM" id="SSF55021">
    <property type="entry name" value="ACT-like"/>
    <property type="match status" value="2"/>
</dbReference>
<dbReference type="InterPro" id="IPR045739">
    <property type="entry name" value="ACT_dom_pair"/>
</dbReference>
<protein>
    <submittedName>
        <fullName evidence="2">Amino acid-binding protein</fullName>
    </submittedName>
</protein>